<dbReference type="Gene3D" id="1.25.40.10">
    <property type="entry name" value="Tetratricopeptide repeat domain"/>
    <property type="match status" value="1"/>
</dbReference>
<organism evidence="6 7">
    <name type="scientific">Tahibacter harae</name>
    <dbReference type="NCBI Taxonomy" id="2963937"/>
    <lineage>
        <taxon>Bacteria</taxon>
        <taxon>Pseudomonadati</taxon>
        <taxon>Pseudomonadota</taxon>
        <taxon>Gammaproteobacteria</taxon>
        <taxon>Lysobacterales</taxon>
        <taxon>Rhodanobacteraceae</taxon>
        <taxon>Tahibacter</taxon>
    </lineage>
</organism>
<gene>
    <name evidence="6" type="ORF">NM961_07995</name>
</gene>
<keyword evidence="7" id="KW-1185">Reference proteome</keyword>
<dbReference type="SMART" id="SM00862">
    <property type="entry name" value="Trans_reg_C"/>
    <property type="match status" value="1"/>
</dbReference>
<dbReference type="Gene3D" id="1.10.10.10">
    <property type="entry name" value="Winged helix-like DNA-binding domain superfamily/Winged helix DNA-binding domain"/>
    <property type="match status" value="1"/>
</dbReference>
<comment type="caution">
    <text evidence="6">The sequence shown here is derived from an EMBL/GenBank/DDBJ whole genome shotgun (WGS) entry which is preliminary data.</text>
</comment>
<evidence type="ECO:0000259" key="5">
    <source>
        <dbReference type="PROSITE" id="PS51755"/>
    </source>
</evidence>
<protein>
    <submittedName>
        <fullName evidence="6">Winged helix-turn-helix domain-containing protein</fullName>
    </submittedName>
</protein>
<feature type="transmembrane region" description="Helical" evidence="4">
    <location>
        <begin position="243"/>
        <end position="264"/>
    </location>
</feature>
<feature type="compositionally biased region" description="Low complexity" evidence="3">
    <location>
        <begin position="212"/>
        <end position="227"/>
    </location>
</feature>
<dbReference type="PROSITE" id="PS51755">
    <property type="entry name" value="OMPR_PHOB"/>
    <property type="match status" value="1"/>
</dbReference>
<evidence type="ECO:0000256" key="4">
    <source>
        <dbReference type="SAM" id="Phobius"/>
    </source>
</evidence>
<dbReference type="CDD" id="cd00383">
    <property type="entry name" value="trans_reg_C"/>
    <property type="match status" value="1"/>
</dbReference>
<keyword evidence="4" id="KW-0472">Membrane</keyword>
<keyword evidence="1 2" id="KW-0238">DNA-binding</keyword>
<dbReference type="RefSeq" id="WP_255913529.1">
    <property type="nucleotide sequence ID" value="NZ_JANFQO010000006.1"/>
</dbReference>
<dbReference type="InterPro" id="IPR011990">
    <property type="entry name" value="TPR-like_helical_dom_sf"/>
</dbReference>
<dbReference type="Proteomes" id="UP001165498">
    <property type="component" value="Unassembled WGS sequence"/>
</dbReference>
<proteinExistence type="predicted"/>
<evidence type="ECO:0000256" key="1">
    <source>
        <dbReference type="ARBA" id="ARBA00023125"/>
    </source>
</evidence>
<dbReference type="InterPro" id="IPR016032">
    <property type="entry name" value="Sig_transdc_resp-reg_C-effctor"/>
</dbReference>
<sequence>MPHLHYRFGEFDLDPAARELRRGTERVELPGSAFDGLVYLIAQRDRAVGRDELMAAIWGRADVADSLLGQTLVRLRRALGDNGETQQWIRTVPRFGYRWVGELREEMPGEAEAVAADAAAAAATAAGAATTAAIAVRSTTATAADAVAAATAASAATATDAGQPGPKAAAAAPVTTPTAAAPAAVAAPEVPAAVAAPPVAAAPGAASEAAAGAAPPVADPSVPTAAPLHPPAPAAAPRQRPAAFLLAAAAFAAALAALLFVHLAGSRRTAAPDAAVPAALLTAPALVLPAQVKTGPEWEWLRLGLMDLIAGRLRRGDLATAASESVVAVLREHADVPAEALLDLPGLAGADSLRILPEVEQQQGRWLLRLHARDRSRRFVVETRADDAISAAREAADILLLRLGHLPPAQPEDKPQELTELLQRTRAAMLADQLQLAGELIARADPALRERPEIVLRQANVELRAGAYLAVEQRLLHLLDQIPPERDAELRGRALVTLAASYIRRERPADAERYYEEAIQLLHGSTASDALGIALLGRGLVATLREDYASAMSDLGQARGETETAGNPLGTAQVDLNLALIEVRRLRPATALPMLVDVAARFERLGAQEEYVFSIASIAEVQQLLLDHQGALATIARCWPPQEHSANPRLRWKISLVRAEALLETGQVEAADQLAQSIVAGADSNLDAPALARTTLLQARLAAARGDAAASAGLARAALTPVLQANDSVRYVQAWLLQLRGLRGSGRLAEAAQETARLGDWVKQHPAPWRQAYADLAQAEQYAAEDRHEPALARFDQALRLIDAAGAIPDDVVEVIQPYAALLVRDGRLDQARALSARIAPWSERDLRAATVLVQINSAPGRSEARQSAEQRALQLAGERRLIQAQR</sequence>
<dbReference type="InterPro" id="IPR001867">
    <property type="entry name" value="OmpR/PhoB-type_DNA-bd"/>
</dbReference>
<dbReference type="PANTHER" id="PTHR48125:SF10">
    <property type="entry name" value="OS12G0136300 PROTEIN"/>
    <property type="match status" value="1"/>
</dbReference>
<dbReference type="Pfam" id="PF00486">
    <property type="entry name" value="Trans_reg_C"/>
    <property type="match status" value="1"/>
</dbReference>
<feature type="domain" description="OmpR/PhoB-type" evidence="5">
    <location>
        <begin position="3"/>
        <end position="101"/>
    </location>
</feature>
<evidence type="ECO:0000256" key="2">
    <source>
        <dbReference type="PROSITE-ProRule" id="PRU01091"/>
    </source>
</evidence>
<dbReference type="SUPFAM" id="SSF46894">
    <property type="entry name" value="C-terminal effector domain of the bipartite response regulators"/>
    <property type="match status" value="1"/>
</dbReference>
<reference evidence="6" key="1">
    <citation type="submission" date="2022-07" db="EMBL/GenBank/DDBJ databases">
        <title>Tahibacter sp., a new gammaproteobacterium isolated from the silt sample collected at pig farm.</title>
        <authorList>
            <person name="Chen H."/>
        </authorList>
    </citation>
    <scope>NUCLEOTIDE SEQUENCE</scope>
    <source>
        <strain evidence="6">P2K</strain>
    </source>
</reference>
<dbReference type="InterPro" id="IPR036388">
    <property type="entry name" value="WH-like_DNA-bd_sf"/>
</dbReference>
<feature type="region of interest" description="Disordered" evidence="3">
    <location>
        <begin position="212"/>
        <end position="234"/>
    </location>
</feature>
<feature type="DNA-binding region" description="OmpR/PhoB-type" evidence="2">
    <location>
        <begin position="3"/>
        <end position="101"/>
    </location>
</feature>
<keyword evidence="4" id="KW-1133">Transmembrane helix</keyword>
<keyword evidence="4" id="KW-0812">Transmembrane</keyword>
<dbReference type="EMBL" id="JANFQO010000006">
    <property type="protein sequence ID" value="MCQ4164650.1"/>
    <property type="molecule type" value="Genomic_DNA"/>
</dbReference>
<dbReference type="PANTHER" id="PTHR48125">
    <property type="entry name" value="LP07818P1"/>
    <property type="match status" value="1"/>
</dbReference>
<evidence type="ECO:0000313" key="6">
    <source>
        <dbReference type="EMBL" id="MCQ4164650.1"/>
    </source>
</evidence>
<evidence type="ECO:0000256" key="3">
    <source>
        <dbReference type="SAM" id="MobiDB-lite"/>
    </source>
</evidence>
<evidence type="ECO:0000313" key="7">
    <source>
        <dbReference type="Proteomes" id="UP001165498"/>
    </source>
</evidence>
<dbReference type="SUPFAM" id="SSF48452">
    <property type="entry name" value="TPR-like"/>
    <property type="match status" value="1"/>
</dbReference>
<name>A0ABT1QQW0_9GAMM</name>
<accession>A0ABT1QQW0</accession>